<keyword evidence="9" id="KW-0325">Glycoprotein</keyword>
<evidence type="ECO:0000256" key="9">
    <source>
        <dbReference type="ARBA" id="ARBA00023180"/>
    </source>
</evidence>
<evidence type="ECO:0000256" key="3">
    <source>
        <dbReference type="ARBA" id="ARBA00022475"/>
    </source>
</evidence>
<dbReference type="InterPro" id="IPR015683">
    <property type="entry name" value="Ionotropic_Glu_rcpt"/>
</dbReference>
<keyword evidence="8" id="KW-0675">Receptor</keyword>
<evidence type="ECO:0000256" key="11">
    <source>
        <dbReference type="ARBA" id="ARBA00023303"/>
    </source>
</evidence>
<protein>
    <recommendedName>
        <fullName evidence="15">Ionotropic glutamate receptor C-terminal domain-containing protein</fullName>
    </recommendedName>
</protein>
<dbReference type="Pfam" id="PF00060">
    <property type="entry name" value="Lig_chan"/>
    <property type="match status" value="1"/>
</dbReference>
<evidence type="ECO:0000313" key="17">
    <source>
        <dbReference type="EMBL" id="CAK9030754.1"/>
    </source>
</evidence>
<accession>A0ABP0KWH0</accession>
<feature type="compositionally biased region" description="Basic and acidic residues" evidence="12">
    <location>
        <begin position="561"/>
        <end position="579"/>
    </location>
</feature>
<evidence type="ECO:0000256" key="1">
    <source>
        <dbReference type="ARBA" id="ARBA00004651"/>
    </source>
</evidence>
<sequence>MKSHIIVGLLLPLVKVECQTSGLPSCPCVSPDFLSSTYWRLNKLHVPTSKGLLMYDAADTFGSYCASWDGDLPGLCDSPADCQHFYCYVDTSNCSTASYPSSYFQGMDLQYSYLTCGDQDSQDDVLKEIRTQLTGQTLRFAYPASSRPWHYQQDDGWTGSVASFFQQLKQTAGFQTLQKSVSEASLSLYASPWDACVHDVRMQLIDVCVSVVMETDTRRQMATFTSPILAGSMKLMVHKEVTDNRWDPALGYESIWFSFLKPFSPFLWLLVVLLIFTAGIFYYLVEEEEDCNCGTCLHPRKAATGLMAICGGLHQGTLAFFAGGDLGAAKAADTKTRAGSAIRVGFAVFTMVMVATYTANLAQLLVVDAQQSTGIGSIKDCDPPTEMCRKVCIIQQQLNLVRAQHPTMEVVTFPNTGDLIGGLESGECQAAVVPEHDVRARSDFQEAMCANGFHLVGDPVFTVYVGFAVRADLVNALSYYTLTMVYQGIFASAYDQFRYKKIDTCLEEETSSHEEGQLTALDMAGVCLLFTGFLFVAVGLRLTKHGVHKVKSSISLRGDQRDLQETKKEAMEETPKMEDLENFPADKMQEVETSVR</sequence>
<proteinExistence type="predicted"/>
<feature type="compositionally biased region" description="Basic and acidic residues" evidence="12">
    <location>
        <begin position="587"/>
        <end position="596"/>
    </location>
</feature>
<keyword evidence="4 13" id="KW-0812">Transmembrane</keyword>
<keyword evidence="14" id="KW-0732">Signal</keyword>
<comment type="caution">
    <text evidence="17">The sequence shown here is derived from an EMBL/GenBank/DDBJ whole genome shotgun (WGS) entry which is preliminary data.</text>
</comment>
<keyword evidence="11" id="KW-0407">Ion channel</keyword>
<name>A0ABP0KWH0_9DINO</name>
<keyword evidence="6" id="KW-0406">Ion transport</keyword>
<keyword evidence="2" id="KW-0813">Transport</keyword>
<evidence type="ECO:0000256" key="4">
    <source>
        <dbReference type="ARBA" id="ARBA00022692"/>
    </source>
</evidence>
<keyword evidence="3" id="KW-1003">Cell membrane</keyword>
<comment type="subcellular location">
    <subcellularLocation>
        <location evidence="1">Cell membrane</location>
        <topology evidence="1">Multi-pass membrane protein</topology>
    </subcellularLocation>
</comment>
<evidence type="ECO:0000256" key="10">
    <source>
        <dbReference type="ARBA" id="ARBA00023286"/>
    </source>
</evidence>
<feature type="chain" id="PRO_5045029246" description="Ionotropic glutamate receptor C-terminal domain-containing protein" evidence="14">
    <location>
        <begin position="19"/>
        <end position="596"/>
    </location>
</feature>
<evidence type="ECO:0000313" key="18">
    <source>
        <dbReference type="Proteomes" id="UP001642484"/>
    </source>
</evidence>
<keyword evidence="7 13" id="KW-0472">Membrane</keyword>
<evidence type="ECO:0000256" key="6">
    <source>
        <dbReference type="ARBA" id="ARBA00023065"/>
    </source>
</evidence>
<gene>
    <name evidence="16" type="ORF">CCMP2556_LOCUS17996</name>
    <name evidence="17" type="ORF">CCMP2556_LOCUS18010</name>
</gene>
<keyword evidence="18" id="KW-1185">Reference proteome</keyword>
<reference evidence="17 18" key="1">
    <citation type="submission" date="2024-02" db="EMBL/GenBank/DDBJ databases">
        <authorList>
            <person name="Chen Y."/>
            <person name="Shah S."/>
            <person name="Dougan E. K."/>
            <person name="Thang M."/>
            <person name="Chan C."/>
        </authorList>
    </citation>
    <scope>NUCLEOTIDE SEQUENCE [LARGE SCALE GENOMIC DNA]</scope>
</reference>
<dbReference type="SUPFAM" id="SSF53850">
    <property type="entry name" value="Periplasmic binding protein-like II"/>
    <property type="match status" value="1"/>
</dbReference>
<feature type="region of interest" description="Disordered" evidence="12">
    <location>
        <begin position="561"/>
        <end position="596"/>
    </location>
</feature>
<dbReference type="EMBL" id="CAXAMN010010080">
    <property type="protein sequence ID" value="CAK9030725.1"/>
    <property type="molecule type" value="Genomic_DNA"/>
</dbReference>
<dbReference type="PANTHER" id="PTHR18966">
    <property type="entry name" value="IONOTROPIC GLUTAMATE RECEPTOR"/>
    <property type="match status" value="1"/>
</dbReference>
<feature type="transmembrane region" description="Helical" evidence="13">
    <location>
        <begin position="523"/>
        <end position="542"/>
    </location>
</feature>
<evidence type="ECO:0000256" key="14">
    <source>
        <dbReference type="SAM" id="SignalP"/>
    </source>
</evidence>
<dbReference type="Gene3D" id="1.10.287.70">
    <property type="match status" value="1"/>
</dbReference>
<evidence type="ECO:0000256" key="8">
    <source>
        <dbReference type="ARBA" id="ARBA00023170"/>
    </source>
</evidence>
<evidence type="ECO:0000256" key="7">
    <source>
        <dbReference type="ARBA" id="ARBA00023136"/>
    </source>
</evidence>
<feature type="transmembrane region" description="Helical" evidence="13">
    <location>
        <begin position="344"/>
        <end position="366"/>
    </location>
</feature>
<evidence type="ECO:0000256" key="5">
    <source>
        <dbReference type="ARBA" id="ARBA00022989"/>
    </source>
</evidence>
<feature type="domain" description="Ionotropic glutamate receptor C-terminal" evidence="15">
    <location>
        <begin position="267"/>
        <end position="530"/>
    </location>
</feature>
<evidence type="ECO:0000313" key="16">
    <source>
        <dbReference type="EMBL" id="CAK9030725.1"/>
    </source>
</evidence>
<keyword evidence="10" id="KW-1071">Ligand-gated ion channel</keyword>
<evidence type="ECO:0000256" key="12">
    <source>
        <dbReference type="SAM" id="MobiDB-lite"/>
    </source>
</evidence>
<evidence type="ECO:0000259" key="15">
    <source>
        <dbReference type="Pfam" id="PF00060"/>
    </source>
</evidence>
<dbReference type="PRINTS" id="PR00177">
    <property type="entry name" value="NMDARECEPTOR"/>
</dbReference>
<feature type="signal peptide" evidence="14">
    <location>
        <begin position="1"/>
        <end position="18"/>
    </location>
</feature>
<dbReference type="EMBL" id="CAXAMN010010091">
    <property type="protein sequence ID" value="CAK9030754.1"/>
    <property type="molecule type" value="Genomic_DNA"/>
</dbReference>
<dbReference type="Gene3D" id="3.40.190.10">
    <property type="entry name" value="Periplasmic binding protein-like II"/>
    <property type="match status" value="1"/>
</dbReference>
<dbReference type="InterPro" id="IPR001320">
    <property type="entry name" value="Iontro_rcpt_C"/>
</dbReference>
<feature type="transmembrane region" description="Helical" evidence="13">
    <location>
        <begin position="266"/>
        <end position="285"/>
    </location>
</feature>
<dbReference type="InterPro" id="IPR001508">
    <property type="entry name" value="Iono_Glu_rcpt_met"/>
</dbReference>
<keyword evidence="5 13" id="KW-1133">Transmembrane helix</keyword>
<evidence type="ECO:0000256" key="2">
    <source>
        <dbReference type="ARBA" id="ARBA00022448"/>
    </source>
</evidence>
<dbReference type="Proteomes" id="UP001642484">
    <property type="component" value="Unassembled WGS sequence"/>
</dbReference>
<organism evidence="17 18">
    <name type="scientific">Durusdinium trenchii</name>
    <dbReference type="NCBI Taxonomy" id="1381693"/>
    <lineage>
        <taxon>Eukaryota</taxon>
        <taxon>Sar</taxon>
        <taxon>Alveolata</taxon>
        <taxon>Dinophyceae</taxon>
        <taxon>Suessiales</taxon>
        <taxon>Symbiodiniaceae</taxon>
        <taxon>Durusdinium</taxon>
    </lineage>
</organism>
<evidence type="ECO:0000256" key="13">
    <source>
        <dbReference type="SAM" id="Phobius"/>
    </source>
</evidence>